<comment type="caution">
    <text evidence="1">The sequence shown here is derived from an EMBL/GenBank/DDBJ whole genome shotgun (WGS) entry which is preliminary data.</text>
</comment>
<keyword evidence="2" id="KW-1185">Reference proteome</keyword>
<dbReference type="RefSeq" id="WP_038967791.1">
    <property type="nucleotide sequence ID" value="NZ_VLLA01000039.1"/>
</dbReference>
<gene>
    <name evidence="1" type="ORF">IQ16_07965</name>
</gene>
<dbReference type="OrthoDB" id="8256444at2"/>
<dbReference type="Proteomes" id="UP000316291">
    <property type="component" value="Unassembled WGS sequence"/>
</dbReference>
<dbReference type="EMBL" id="VLLA01000039">
    <property type="protein sequence ID" value="TWI59510.1"/>
    <property type="molecule type" value="Genomic_DNA"/>
</dbReference>
<name>A0A562QTG3_9BRAD</name>
<dbReference type="AlphaFoldDB" id="A0A562QTG3"/>
<accession>A0A562QTG3</accession>
<sequence>MPNDTTERGYPLPHPDNVAREDAQRIRDALTAISEDMEAMIVDPASETEKGTVRLATAAEATAGTTQVAVPVVKRVKDMITSATAVLHTTIVDEYGAAITSAITSAINDLKGGVDPAYDTLVEIAAKLTDMTQINAILSSLGNRLRIDTAAQGLDATQKSNGRTNIGLGSVSTKNIATTAELRNNTNAGAVTVDAAWAAADYVDLGNVSGTVTLDGNNGSRFRMVLVGAVTFTQVNFKKGQPLDLLIFQDPTGGRTISWQTYWLWPNGTVPAIATAGNAVALIYSGVFNFAGWFSGGGWKVS</sequence>
<reference evidence="1 2" key="1">
    <citation type="journal article" date="2015" name="Stand. Genomic Sci.">
        <title>Genomic Encyclopedia of Bacterial and Archaeal Type Strains, Phase III: the genomes of soil and plant-associated and newly described type strains.</title>
        <authorList>
            <person name="Whitman W.B."/>
            <person name="Woyke T."/>
            <person name="Klenk H.P."/>
            <person name="Zhou Y."/>
            <person name="Lilburn T.G."/>
            <person name="Beck B.J."/>
            <person name="De Vos P."/>
            <person name="Vandamme P."/>
            <person name="Eisen J.A."/>
            <person name="Garrity G."/>
            <person name="Hugenholtz P."/>
            <person name="Kyrpides N.C."/>
        </authorList>
    </citation>
    <scope>NUCLEOTIDE SEQUENCE [LARGE SCALE GENOMIC DNA]</scope>
    <source>
        <strain evidence="1 2">CGMCC 1.10948</strain>
    </source>
</reference>
<evidence type="ECO:0000313" key="2">
    <source>
        <dbReference type="Proteomes" id="UP000316291"/>
    </source>
</evidence>
<proteinExistence type="predicted"/>
<organism evidence="1 2">
    <name type="scientific">Bradyrhizobium huanghuaihaiense</name>
    <dbReference type="NCBI Taxonomy" id="990078"/>
    <lineage>
        <taxon>Bacteria</taxon>
        <taxon>Pseudomonadati</taxon>
        <taxon>Pseudomonadota</taxon>
        <taxon>Alphaproteobacteria</taxon>
        <taxon>Hyphomicrobiales</taxon>
        <taxon>Nitrobacteraceae</taxon>
        <taxon>Bradyrhizobium</taxon>
    </lineage>
</organism>
<protein>
    <submittedName>
        <fullName evidence="1">Uncharacterized protein</fullName>
    </submittedName>
</protein>
<evidence type="ECO:0000313" key="1">
    <source>
        <dbReference type="EMBL" id="TWI59510.1"/>
    </source>
</evidence>